<accession>A0A4D7K5K6</accession>
<evidence type="ECO:0000313" key="1">
    <source>
        <dbReference type="EMBL" id="QCK14658.1"/>
    </source>
</evidence>
<protein>
    <recommendedName>
        <fullName evidence="3">Rho-binding antiterminator</fullName>
    </recommendedName>
</protein>
<dbReference type="InterPro" id="IPR023534">
    <property type="entry name" value="Rof/RNase_P-like"/>
</dbReference>
<organism evidence="1 2">
    <name type="scientific">Mangrovivirga cuniculi</name>
    <dbReference type="NCBI Taxonomy" id="2715131"/>
    <lineage>
        <taxon>Bacteria</taxon>
        <taxon>Pseudomonadati</taxon>
        <taxon>Bacteroidota</taxon>
        <taxon>Cytophagia</taxon>
        <taxon>Cytophagales</taxon>
        <taxon>Mangrovivirgaceae</taxon>
        <taxon>Mangrovivirga</taxon>
    </lineage>
</organism>
<dbReference type="KEGG" id="fpf:DCC35_07830"/>
<dbReference type="SUPFAM" id="SSF101744">
    <property type="entry name" value="Rof/RNase P subunit-like"/>
    <property type="match status" value="1"/>
</dbReference>
<evidence type="ECO:0000313" key="2">
    <source>
        <dbReference type="Proteomes" id="UP000298616"/>
    </source>
</evidence>
<proteinExistence type="predicted"/>
<keyword evidence="2" id="KW-1185">Reference proteome</keyword>
<dbReference type="EMBL" id="CP028923">
    <property type="protein sequence ID" value="QCK14658.1"/>
    <property type="molecule type" value="Genomic_DNA"/>
</dbReference>
<dbReference type="Gene3D" id="2.30.30.400">
    <property type="entry name" value="Rof-like"/>
    <property type="match status" value="1"/>
</dbReference>
<reference evidence="1 2" key="1">
    <citation type="submission" date="2018-04" db="EMBL/GenBank/DDBJ databases">
        <title>Complete genome uncultured novel isolate.</title>
        <authorList>
            <person name="Merlino G."/>
        </authorList>
    </citation>
    <scope>NUCLEOTIDE SEQUENCE [LARGE SCALE GENOMIC DNA]</scope>
    <source>
        <strain evidence="2">R1DC9</strain>
    </source>
</reference>
<name>A0A4D7K5K6_9BACT</name>
<sequence length="97" mass="11119">MKITKRTGPSLLKVEKPYKPISCSFYDYLEAYIIEGSSHKVIYKNEKGSVETIYVKLYDLKTTSGEEFLYLDNGTALRLDKLIGIDEILVDQFPKTC</sequence>
<dbReference type="Proteomes" id="UP000298616">
    <property type="component" value="Chromosome"/>
</dbReference>
<dbReference type="AlphaFoldDB" id="A0A4D7K5K6"/>
<gene>
    <name evidence="1" type="ORF">DCC35_07830</name>
</gene>
<evidence type="ECO:0008006" key="3">
    <source>
        <dbReference type="Google" id="ProtNLM"/>
    </source>
</evidence>
<dbReference type="InterPro" id="IPR038626">
    <property type="entry name" value="Rof-like_sf"/>
</dbReference>